<dbReference type="Gene3D" id="2.60.40.10">
    <property type="entry name" value="Immunoglobulins"/>
    <property type="match status" value="1"/>
</dbReference>
<dbReference type="OrthoDB" id="9758670at2"/>
<feature type="chain" id="PRO_5015482313" evidence="5">
    <location>
        <begin position="21"/>
        <end position="767"/>
    </location>
</feature>
<dbReference type="Gene3D" id="3.40.50.1700">
    <property type="entry name" value="Glycoside hydrolase family 3 C-terminal domain"/>
    <property type="match status" value="1"/>
</dbReference>
<dbReference type="Pfam" id="PF14310">
    <property type="entry name" value="Fn3-like"/>
    <property type="match status" value="1"/>
</dbReference>
<keyword evidence="2 4" id="KW-0378">Hydrolase</keyword>
<dbReference type="InterPro" id="IPR036962">
    <property type="entry name" value="Glyco_hydro_3_N_sf"/>
</dbReference>
<evidence type="ECO:0000313" key="7">
    <source>
        <dbReference type="EMBL" id="PWG81246.1"/>
    </source>
</evidence>
<dbReference type="EMBL" id="QEAS01000005">
    <property type="protein sequence ID" value="PWG81246.1"/>
    <property type="molecule type" value="Genomic_DNA"/>
</dbReference>
<dbReference type="Gene3D" id="3.20.20.300">
    <property type="entry name" value="Glycoside hydrolase, family 3, N-terminal domain"/>
    <property type="match status" value="1"/>
</dbReference>
<gene>
    <name evidence="7" type="ORF">DDR33_07660</name>
</gene>
<dbReference type="RefSeq" id="WP_109415188.1">
    <property type="nucleotide sequence ID" value="NZ_QEAS01000005.1"/>
</dbReference>
<keyword evidence="4" id="KW-0326">Glycosidase</keyword>
<dbReference type="Proteomes" id="UP000245647">
    <property type="component" value="Unassembled WGS sequence"/>
</dbReference>
<evidence type="ECO:0000256" key="3">
    <source>
        <dbReference type="ARBA" id="ARBA00023277"/>
    </source>
</evidence>
<dbReference type="InterPro" id="IPR019800">
    <property type="entry name" value="Glyco_hydro_3_AS"/>
</dbReference>
<dbReference type="GO" id="GO:0005975">
    <property type="term" value="P:carbohydrate metabolic process"/>
    <property type="evidence" value="ECO:0007669"/>
    <property type="project" value="InterPro"/>
</dbReference>
<dbReference type="GO" id="GO:0004553">
    <property type="term" value="F:hydrolase activity, hydrolyzing O-glycosyl compounds"/>
    <property type="evidence" value="ECO:0007669"/>
    <property type="project" value="InterPro"/>
</dbReference>
<dbReference type="InterPro" id="IPR001764">
    <property type="entry name" value="Glyco_hydro_3_N"/>
</dbReference>
<dbReference type="SUPFAM" id="SSF52279">
    <property type="entry name" value="Beta-D-glucan exohydrolase, C-terminal domain"/>
    <property type="match status" value="1"/>
</dbReference>
<keyword evidence="5" id="KW-0732">Signal</keyword>
<comment type="caution">
    <text evidence="7">The sequence shown here is derived from an EMBL/GenBank/DDBJ whole genome shotgun (WGS) entry which is preliminary data.</text>
</comment>
<keyword evidence="8" id="KW-1185">Reference proteome</keyword>
<dbReference type="InterPro" id="IPR002772">
    <property type="entry name" value="Glyco_hydro_3_C"/>
</dbReference>
<evidence type="ECO:0000313" key="8">
    <source>
        <dbReference type="Proteomes" id="UP000245647"/>
    </source>
</evidence>
<evidence type="ECO:0000256" key="1">
    <source>
        <dbReference type="ARBA" id="ARBA00005336"/>
    </source>
</evidence>
<evidence type="ECO:0000256" key="5">
    <source>
        <dbReference type="SAM" id="SignalP"/>
    </source>
</evidence>
<accession>A0A2U2PIL2</accession>
<keyword evidence="3" id="KW-0119">Carbohydrate metabolism</keyword>
<comment type="similarity">
    <text evidence="1 4">Belongs to the glycosyl hydrolase 3 family.</text>
</comment>
<dbReference type="InterPro" id="IPR013783">
    <property type="entry name" value="Ig-like_fold"/>
</dbReference>
<protein>
    <submittedName>
        <fullName evidence="7">Glycosyl hydrolase</fullName>
    </submittedName>
</protein>
<dbReference type="PRINTS" id="PR00133">
    <property type="entry name" value="GLHYDRLASE3"/>
</dbReference>
<name>A0A2U2PIL2_9SPHI</name>
<dbReference type="Pfam" id="PF00933">
    <property type="entry name" value="Glyco_hydro_3"/>
    <property type="match status" value="1"/>
</dbReference>
<dbReference type="Pfam" id="PF01915">
    <property type="entry name" value="Glyco_hydro_3_C"/>
    <property type="match status" value="1"/>
</dbReference>
<reference evidence="7 8" key="1">
    <citation type="submission" date="2018-04" db="EMBL/GenBank/DDBJ databases">
        <title>Pedobacter chongqingensis sp. nov., isolated from a rottenly hemp rope.</title>
        <authorList>
            <person name="Cai Y."/>
        </authorList>
    </citation>
    <scope>NUCLEOTIDE SEQUENCE [LARGE SCALE GENOMIC DNA]</scope>
    <source>
        <strain evidence="7 8">FJ4-8</strain>
    </source>
</reference>
<evidence type="ECO:0000256" key="2">
    <source>
        <dbReference type="ARBA" id="ARBA00022801"/>
    </source>
</evidence>
<evidence type="ECO:0000259" key="6">
    <source>
        <dbReference type="SMART" id="SM01217"/>
    </source>
</evidence>
<sequence>MKSYTFFLFALLLFSFAAQGQTNAPQLGKNTVKEVIAAMTIQEKAQLVVGATELKKASSADTGTTIGFTEQKVPGAAGIMAAIPRLGIPALIVSDGPAGVRINVVRKTDKSRRYYATAFPVGTSLASTWDTELVEEVGRAFGNEVREYGIDILLAPGMNIHRNLLNGRNFEYYSEDPLISGKMAGAIVRGIQSNGVGTSIKHFSGNNQEANRNGVNVIVSERALREIYLKGFRIAVKESNPWTVMSSYNKLNGIFTAESYDLLSTILRDEWKFEGFVMSDWGGGRDRPAMIRAGNDLIMPGRPGQSDMIVAAVKNGTLSMQALDSSVERILNIILKSPTFNKRPYSDKPDLKAHAEVVRRAGAEAMVLLKNERQTLPFGSKVKSIAVFGNTSFKTIAGGWGSGDVNKAYVISVIKGIGNAGYKPDADLKRDYLRYFTKDSADQMAAGAKWPKAAPELMLQDSVIFKKAEECDIAVLTIGRNSGETSDRDLEKNYHLLPAEIAQMNKIAAAFHARGKKLVIVLNVAGVIDMKGWKESADAILLAWQPGQEAGNSVADVLSGKVNPSGKLATTFPVNYEDISSAKNFPGTPVEKPLNVTYQEGIYVGYRYHDTFKVPVSYEFGYGLSYTKFAVTDFRPGRPSANGNFEVTCRVKNTGTVAGRQVVQLYVSAPVKNLDKPAQELKSFAKTKLLAPGESQQIRFSIKGADLASFYSDRSEWITDAGRYEVRIGFSSRDIEKKGTFVLNASIPVEKTHRVLQPVEQIKEYKP</sequence>
<dbReference type="AlphaFoldDB" id="A0A2U2PIL2"/>
<dbReference type="InterPro" id="IPR017853">
    <property type="entry name" value="GH"/>
</dbReference>
<dbReference type="PANTHER" id="PTHR42715">
    <property type="entry name" value="BETA-GLUCOSIDASE"/>
    <property type="match status" value="1"/>
</dbReference>
<dbReference type="SUPFAM" id="SSF51445">
    <property type="entry name" value="(Trans)glycosidases"/>
    <property type="match status" value="1"/>
</dbReference>
<dbReference type="PANTHER" id="PTHR42715:SF10">
    <property type="entry name" value="BETA-GLUCOSIDASE"/>
    <property type="match status" value="1"/>
</dbReference>
<dbReference type="SMART" id="SM01217">
    <property type="entry name" value="Fn3_like"/>
    <property type="match status" value="1"/>
</dbReference>
<dbReference type="InterPro" id="IPR050288">
    <property type="entry name" value="Cellulose_deg_GH3"/>
</dbReference>
<organism evidence="7 8">
    <name type="scientific">Pararcticibacter amylolyticus</name>
    <dbReference type="NCBI Taxonomy" id="2173175"/>
    <lineage>
        <taxon>Bacteria</taxon>
        <taxon>Pseudomonadati</taxon>
        <taxon>Bacteroidota</taxon>
        <taxon>Sphingobacteriia</taxon>
        <taxon>Sphingobacteriales</taxon>
        <taxon>Sphingobacteriaceae</taxon>
        <taxon>Pararcticibacter</taxon>
    </lineage>
</organism>
<dbReference type="PROSITE" id="PS00775">
    <property type="entry name" value="GLYCOSYL_HYDROL_F3"/>
    <property type="match status" value="1"/>
</dbReference>
<dbReference type="InterPro" id="IPR036881">
    <property type="entry name" value="Glyco_hydro_3_C_sf"/>
</dbReference>
<proteinExistence type="inferred from homology"/>
<dbReference type="InterPro" id="IPR026891">
    <property type="entry name" value="Fn3-like"/>
</dbReference>
<feature type="signal peptide" evidence="5">
    <location>
        <begin position="1"/>
        <end position="20"/>
    </location>
</feature>
<feature type="domain" description="Fibronectin type III-like" evidence="6">
    <location>
        <begin position="661"/>
        <end position="732"/>
    </location>
</feature>
<evidence type="ECO:0000256" key="4">
    <source>
        <dbReference type="RuleBase" id="RU361161"/>
    </source>
</evidence>